<sequence length="57" mass="5965">HAVYVDIKVGVTSANSFTPNDTKANNGDILRFLFDGVQSNVVQSDGPAGVASCKNPK</sequence>
<reference evidence="1" key="1">
    <citation type="submission" date="2021-06" db="EMBL/GenBank/DDBJ databases">
        <authorList>
            <person name="Kallberg Y."/>
            <person name="Tangrot J."/>
            <person name="Rosling A."/>
        </authorList>
    </citation>
    <scope>NUCLEOTIDE SEQUENCE</scope>
    <source>
        <strain evidence="1">MA461A</strain>
    </source>
</reference>
<evidence type="ECO:0000313" key="2">
    <source>
        <dbReference type="Proteomes" id="UP000789920"/>
    </source>
</evidence>
<name>A0ACA9SB28_9GLOM</name>
<feature type="non-terminal residue" evidence="1">
    <location>
        <position position="57"/>
    </location>
</feature>
<proteinExistence type="predicted"/>
<gene>
    <name evidence="1" type="ORF">RPERSI_LOCUS29028</name>
</gene>
<feature type="non-terminal residue" evidence="1">
    <location>
        <position position="1"/>
    </location>
</feature>
<dbReference type="EMBL" id="CAJVQC010107880">
    <property type="protein sequence ID" value="CAG8833971.1"/>
    <property type="molecule type" value="Genomic_DNA"/>
</dbReference>
<comment type="caution">
    <text evidence="1">The sequence shown here is derived from an EMBL/GenBank/DDBJ whole genome shotgun (WGS) entry which is preliminary data.</text>
</comment>
<evidence type="ECO:0000313" key="1">
    <source>
        <dbReference type="EMBL" id="CAG8833971.1"/>
    </source>
</evidence>
<organism evidence="1 2">
    <name type="scientific">Racocetra persica</name>
    <dbReference type="NCBI Taxonomy" id="160502"/>
    <lineage>
        <taxon>Eukaryota</taxon>
        <taxon>Fungi</taxon>
        <taxon>Fungi incertae sedis</taxon>
        <taxon>Mucoromycota</taxon>
        <taxon>Glomeromycotina</taxon>
        <taxon>Glomeromycetes</taxon>
        <taxon>Diversisporales</taxon>
        <taxon>Gigasporaceae</taxon>
        <taxon>Racocetra</taxon>
    </lineage>
</organism>
<protein>
    <submittedName>
        <fullName evidence="1">9410_t:CDS:1</fullName>
    </submittedName>
</protein>
<dbReference type="Proteomes" id="UP000789920">
    <property type="component" value="Unassembled WGS sequence"/>
</dbReference>
<keyword evidence="2" id="KW-1185">Reference proteome</keyword>
<accession>A0ACA9SB28</accession>